<dbReference type="OrthoDB" id="18526at2"/>
<reference evidence="3 4" key="1">
    <citation type="submission" date="2017-12" db="EMBL/GenBank/DDBJ databases">
        <title>Draft genome sequence of Ralstonia pickettii 52.</title>
        <authorList>
            <person name="Zheng B."/>
        </authorList>
    </citation>
    <scope>NUCLEOTIDE SEQUENCE [LARGE SCALE GENOMIC DNA]</scope>
    <source>
        <strain evidence="3 4">52</strain>
    </source>
</reference>
<feature type="domain" description="FAD dependent oxidoreductase" evidence="2">
    <location>
        <begin position="15"/>
        <end position="408"/>
    </location>
</feature>
<sequence>MALAEVSAAGDRQQITVVGAGIVGTACALQLQREGHQVTLLDRAGIGEGCSFGNAGCLSVASVVPMALPGMLKQVPKWLADPMGPLTVRWPYLPSALPWLLQWVLAGNEAQARATAQPLASLFSATFPGYRNLLDAAQYDDLIRQTGHLYVWRTLARSSGDVLAQSIRDATGVRSQALSAGEARELEPALAADIQSGLLLPDNGFTINPERLVKTLAANFMAAGGTFLRRTVLDVEFGRSDYGGPTRLHTDCGTLPVAKLVLCAGAWSMRLGAKLTSIRIPLDTERGYHATLRAPTIQPSRPIMDCERKFIATPMEGGLRIAGTVEIGGLDAPPDYRRARVLMQQGQQLFPDLRFSDDSQWMGHRPSLPDSLPVIDRSERHRNVFFAFGHGHLGMTGAPGTARLIADLVSERTPFIDARPYGLQRFR</sequence>
<dbReference type="Proteomes" id="UP000234456">
    <property type="component" value="Unassembled WGS sequence"/>
</dbReference>
<dbReference type="Pfam" id="PF01266">
    <property type="entry name" value="DAO"/>
    <property type="match status" value="1"/>
</dbReference>
<evidence type="ECO:0000313" key="3">
    <source>
        <dbReference type="EMBL" id="PLC44000.1"/>
    </source>
</evidence>
<organism evidence="3 4">
    <name type="scientific">Ralstonia pickettii</name>
    <name type="common">Burkholderia pickettii</name>
    <dbReference type="NCBI Taxonomy" id="329"/>
    <lineage>
        <taxon>Bacteria</taxon>
        <taxon>Pseudomonadati</taxon>
        <taxon>Pseudomonadota</taxon>
        <taxon>Betaproteobacteria</taxon>
        <taxon>Burkholderiales</taxon>
        <taxon>Burkholderiaceae</taxon>
        <taxon>Ralstonia</taxon>
    </lineage>
</organism>
<evidence type="ECO:0000256" key="1">
    <source>
        <dbReference type="ARBA" id="ARBA00023002"/>
    </source>
</evidence>
<dbReference type="Gene3D" id="3.50.50.60">
    <property type="entry name" value="FAD/NAD(P)-binding domain"/>
    <property type="match status" value="2"/>
</dbReference>
<dbReference type="Gene3D" id="3.30.9.10">
    <property type="entry name" value="D-Amino Acid Oxidase, subunit A, domain 2"/>
    <property type="match status" value="1"/>
</dbReference>
<dbReference type="GO" id="GO:0005737">
    <property type="term" value="C:cytoplasm"/>
    <property type="evidence" value="ECO:0007669"/>
    <property type="project" value="TreeGrafter"/>
</dbReference>
<dbReference type="SUPFAM" id="SSF51905">
    <property type="entry name" value="FAD/NAD(P)-binding domain"/>
    <property type="match status" value="1"/>
</dbReference>
<gene>
    <name evidence="3" type="ORF">C0Q88_04655</name>
</gene>
<dbReference type="InterPro" id="IPR036188">
    <property type="entry name" value="FAD/NAD-bd_sf"/>
</dbReference>
<dbReference type="AlphaFoldDB" id="A0A2N4TWB5"/>
<accession>A0A2N4TWB5</accession>
<protein>
    <submittedName>
        <fullName evidence="3">FAD-dependent oxidoreductase</fullName>
    </submittedName>
</protein>
<keyword evidence="1" id="KW-0560">Oxidoreductase</keyword>
<name>A0A2N4TWB5_RALPI</name>
<dbReference type="PANTHER" id="PTHR13847">
    <property type="entry name" value="SARCOSINE DEHYDROGENASE-RELATED"/>
    <property type="match status" value="1"/>
</dbReference>
<dbReference type="InterPro" id="IPR006076">
    <property type="entry name" value="FAD-dep_OxRdtase"/>
</dbReference>
<comment type="caution">
    <text evidence="3">The sequence shown here is derived from an EMBL/GenBank/DDBJ whole genome shotgun (WGS) entry which is preliminary data.</text>
</comment>
<proteinExistence type="predicted"/>
<dbReference type="GO" id="GO:0016491">
    <property type="term" value="F:oxidoreductase activity"/>
    <property type="evidence" value="ECO:0007669"/>
    <property type="project" value="UniProtKB-KW"/>
</dbReference>
<dbReference type="PANTHER" id="PTHR13847:SF289">
    <property type="entry name" value="GLYCINE OXIDASE"/>
    <property type="match status" value="1"/>
</dbReference>
<dbReference type="SUPFAM" id="SSF54373">
    <property type="entry name" value="FAD-linked reductases, C-terminal domain"/>
    <property type="match status" value="1"/>
</dbReference>
<evidence type="ECO:0000313" key="4">
    <source>
        <dbReference type="Proteomes" id="UP000234456"/>
    </source>
</evidence>
<dbReference type="RefSeq" id="WP_102064522.1">
    <property type="nucleotide sequence ID" value="NZ_PKQE01000001.1"/>
</dbReference>
<dbReference type="EMBL" id="PKQE01000001">
    <property type="protein sequence ID" value="PLC44000.1"/>
    <property type="molecule type" value="Genomic_DNA"/>
</dbReference>
<evidence type="ECO:0000259" key="2">
    <source>
        <dbReference type="Pfam" id="PF01266"/>
    </source>
</evidence>